<comment type="similarity">
    <text evidence="1">Belongs to the CFA/CMAS family.</text>
</comment>
<sequence length="469" mass="51473">SCILASSSSRINLMALINPLFDRIQTLWNSAQTQAWTPLVSLSRTAVLSVFKTIHFGRLAIYEGDAEKPLAVYGHSEEQAAYPVALLRVHDEKFWLRLALLADMGFAESYMLKEVSCPDLTEFFKIFILNRSQLSNGATITSTLSSSFAGIARRSNSLKNASLNVHAHYDISNDMFAAFLSPDMTYSCPIWLPKSDPRSATETLEDAQKRKLQRFIDNAHIKPTDHVLEIGTGWGSFAIHAAQQTGCTITTTTLSLEQRALAQQRIAAAGLAHKITVLLSDYRDLAVPASGPYDKIVSIEMLEAVGAAYLPTYFGVVDRLLKRDGGVAVFQCITIPDARYAAYARSDDFIRRYIFPGGHLPAVSQLVAAIAAGSSGKLVVDAVENIGPHYAKALRLWRDAFLGGFEEVVRPALLRAHPDMGIGGVEVFRRKWEYYFAYSEAGFATRTLGDVVVTVAREGAGELMEGVPL</sequence>
<dbReference type="OrthoDB" id="8300214at2759"/>
<reference evidence="6 7" key="1">
    <citation type="journal article" date="2016" name="Nat. Commun.">
        <title>Ectomycorrhizal ecology is imprinted in the genome of the dominant symbiotic fungus Cenococcum geophilum.</title>
        <authorList>
            <consortium name="DOE Joint Genome Institute"/>
            <person name="Peter M."/>
            <person name="Kohler A."/>
            <person name="Ohm R.A."/>
            <person name="Kuo A."/>
            <person name="Krutzmann J."/>
            <person name="Morin E."/>
            <person name="Arend M."/>
            <person name="Barry K.W."/>
            <person name="Binder M."/>
            <person name="Choi C."/>
            <person name="Clum A."/>
            <person name="Copeland A."/>
            <person name="Grisel N."/>
            <person name="Haridas S."/>
            <person name="Kipfer T."/>
            <person name="LaButti K."/>
            <person name="Lindquist E."/>
            <person name="Lipzen A."/>
            <person name="Maire R."/>
            <person name="Meier B."/>
            <person name="Mihaltcheva S."/>
            <person name="Molinier V."/>
            <person name="Murat C."/>
            <person name="Poggeler S."/>
            <person name="Quandt C.A."/>
            <person name="Sperisen C."/>
            <person name="Tritt A."/>
            <person name="Tisserant E."/>
            <person name="Crous P.W."/>
            <person name="Henrissat B."/>
            <person name="Nehls U."/>
            <person name="Egli S."/>
            <person name="Spatafora J.W."/>
            <person name="Grigoriev I.V."/>
            <person name="Martin F.M."/>
        </authorList>
    </citation>
    <scope>NUCLEOTIDE SEQUENCE [LARGE SCALE GENOMIC DNA]</scope>
    <source>
        <strain evidence="6 7">CBS 207.34</strain>
    </source>
</reference>
<dbReference type="PIRSF" id="PIRSF003085">
    <property type="entry name" value="CMAS"/>
    <property type="match status" value="1"/>
</dbReference>
<dbReference type="EMBL" id="KV748580">
    <property type="protein sequence ID" value="OCL14410.1"/>
    <property type="molecule type" value="Genomic_DNA"/>
</dbReference>
<dbReference type="GO" id="GO:0008168">
    <property type="term" value="F:methyltransferase activity"/>
    <property type="evidence" value="ECO:0007669"/>
    <property type="project" value="UniProtKB-KW"/>
</dbReference>
<dbReference type="GO" id="GO:0008610">
    <property type="term" value="P:lipid biosynthetic process"/>
    <property type="evidence" value="ECO:0007669"/>
    <property type="project" value="InterPro"/>
</dbReference>
<proteinExistence type="inferred from homology"/>
<keyword evidence="3" id="KW-0808">Transferase</keyword>
<dbReference type="GO" id="GO:0032259">
    <property type="term" value="P:methylation"/>
    <property type="evidence" value="ECO:0007669"/>
    <property type="project" value="UniProtKB-KW"/>
</dbReference>
<dbReference type="PANTHER" id="PTHR43667:SF2">
    <property type="entry name" value="FATTY ACID C-METHYL TRANSFERASE"/>
    <property type="match status" value="1"/>
</dbReference>
<dbReference type="CDD" id="cd02440">
    <property type="entry name" value="AdoMet_MTases"/>
    <property type="match status" value="1"/>
</dbReference>
<evidence type="ECO:0000256" key="5">
    <source>
        <dbReference type="ARBA" id="ARBA00023098"/>
    </source>
</evidence>
<keyword evidence="4" id="KW-0949">S-adenosyl-L-methionine</keyword>
<gene>
    <name evidence="6" type="ORF">AOQ84DRAFT_281141</name>
</gene>
<dbReference type="InterPro" id="IPR050723">
    <property type="entry name" value="CFA/CMAS"/>
</dbReference>
<keyword evidence="2" id="KW-0489">Methyltransferase</keyword>
<protein>
    <submittedName>
        <fullName evidence="6">Cyclopropane-fatty-acyl-phospholipid synthase</fullName>
    </submittedName>
</protein>
<dbReference type="InterPro" id="IPR029063">
    <property type="entry name" value="SAM-dependent_MTases_sf"/>
</dbReference>
<dbReference type="AlphaFoldDB" id="A0A8E2FC23"/>
<evidence type="ECO:0000256" key="4">
    <source>
        <dbReference type="ARBA" id="ARBA00022691"/>
    </source>
</evidence>
<dbReference type="Pfam" id="PF02353">
    <property type="entry name" value="CMAS"/>
    <property type="match status" value="1"/>
</dbReference>
<evidence type="ECO:0000313" key="7">
    <source>
        <dbReference type="Proteomes" id="UP000250140"/>
    </source>
</evidence>
<dbReference type="InterPro" id="IPR003333">
    <property type="entry name" value="CMAS"/>
</dbReference>
<evidence type="ECO:0000256" key="1">
    <source>
        <dbReference type="ARBA" id="ARBA00010815"/>
    </source>
</evidence>
<feature type="non-terminal residue" evidence="6">
    <location>
        <position position="1"/>
    </location>
</feature>
<name>A0A8E2FC23_9PEZI</name>
<evidence type="ECO:0000256" key="2">
    <source>
        <dbReference type="ARBA" id="ARBA00022603"/>
    </source>
</evidence>
<dbReference type="PANTHER" id="PTHR43667">
    <property type="entry name" value="CYCLOPROPANE-FATTY-ACYL-PHOSPHOLIPID SYNTHASE"/>
    <property type="match status" value="1"/>
</dbReference>
<dbReference type="Gene3D" id="3.40.50.150">
    <property type="entry name" value="Vaccinia Virus protein VP39"/>
    <property type="match status" value="1"/>
</dbReference>
<keyword evidence="5" id="KW-0443">Lipid metabolism</keyword>
<dbReference type="Proteomes" id="UP000250140">
    <property type="component" value="Unassembled WGS sequence"/>
</dbReference>
<evidence type="ECO:0000256" key="3">
    <source>
        <dbReference type="ARBA" id="ARBA00022679"/>
    </source>
</evidence>
<dbReference type="SUPFAM" id="SSF53335">
    <property type="entry name" value="S-adenosyl-L-methionine-dependent methyltransferases"/>
    <property type="match status" value="1"/>
</dbReference>
<evidence type="ECO:0000313" key="6">
    <source>
        <dbReference type="EMBL" id="OCL14410.1"/>
    </source>
</evidence>
<organism evidence="6 7">
    <name type="scientific">Glonium stellatum</name>
    <dbReference type="NCBI Taxonomy" id="574774"/>
    <lineage>
        <taxon>Eukaryota</taxon>
        <taxon>Fungi</taxon>
        <taxon>Dikarya</taxon>
        <taxon>Ascomycota</taxon>
        <taxon>Pezizomycotina</taxon>
        <taxon>Dothideomycetes</taxon>
        <taxon>Pleosporomycetidae</taxon>
        <taxon>Gloniales</taxon>
        <taxon>Gloniaceae</taxon>
        <taxon>Glonium</taxon>
    </lineage>
</organism>
<accession>A0A8E2FC23</accession>
<keyword evidence="7" id="KW-1185">Reference proteome</keyword>